<keyword evidence="2" id="KW-1185">Reference proteome</keyword>
<gene>
    <name evidence="1" type="ORF">ACFPU1_15145</name>
</gene>
<evidence type="ECO:0008006" key="3">
    <source>
        <dbReference type="Google" id="ProtNLM"/>
    </source>
</evidence>
<dbReference type="Proteomes" id="UP001596142">
    <property type="component" value="Unassembled WGS sequence"/>
</dbReference>
<dbReference type="EMBL" id="JBHSOZ010000010">
    <property type="protein sequence ID" value="MFC5714085.1"/>
    <property type="molecule type" value="Genomic_DNA"/>
</dbReference>
<protein>
    <recommendedName>
        <fullName evidence="3">CDI immunity protein domain-containing protein</fullName>
    </recommendedName>
</protein>
<evidence type="ECO:0000313" key="2">
    <source>
        <dbReference type="Proteomes" id="UP001596142"/>
    </source>
</evidence>
<reference evidence="2" key="1">
    <citation type="journal article" date="2019" name="Int. J. Syst. Evol. Microbiol.">
        <title>The Global Catalogue of Microorganisms (GCM) 10K type strain sequencing project: providing services to taxonomists for standard genome sequencing and annotation.</title>
        <authorList>
            <consortium name="The Broad Institute Genomics Platform"/>
            <consortium name="The Broad Institute Genome Sequencing Center for Infectious Disease"/>
            <person name="Wu L."/>
            <person name="Ma J."/>
        </authorList>
    </citation>
    <scope>NUCLEOTIDE SEQUENCE [LARGE SCALE GENOMIC DNA]</scope>
    <source>
        <strain evidence="2">CECT 7184</strain>
    </source>
</reference>
<name>A0ABW0YNN7_9BACI</name>
<sequence>MIVHDLVETKEYFTEETKADYYVVYEKFENSDASFEESGRFSVKEADTEEVVQIFYGCKDNSLCSLEKYKVDEYPSVEAILKQVKNDHQEIFA</sequence>
<organism evidence="1 2">
    <name type="scientific">Thalassorhabdus alkalitolerans</name>
    <dbReference type="NCBI Taxonomy" id="2282697"/>
    <lineage>
        <taxon>Bacteria</taxon>
        <taxon>Bacillati</taxon>
        <taxon>Bacillota</taxon>
        <taxon>Bacilli</taxon>
        <taxon>Bacillales</taxon>
        <taxon>Bacillaceae</taxon>
        <taxon>Thalassorhabdus</taxon>
    </lineage>
</organism>
<evidence type="ECO:0000313" key="1">
    <source>
        <dbReference type="EMBL" id="MFC5714085.1"/>
    </source>
</evidence>
<accession>A0ABW0YNN7</accession>
<comment type="caution">
    <text evidence="1">The sequence shown here is derived from an EMBL/GenBank/DDBJ whole genome shotgun (WGS) entry which is preliminary data.</text>
</comment>
<proteinExistence type="predicted"/>
<dbReference type="RefSeq" id="WP_054636436.1">
    <property type="nucleotide sequence ID" value="NZ_JBHSOZ010000010.1"/>
</dbReference>